<evidence type="ECO:0000256" key="2">
    <source>
        <dbReference type="ARBA" id="ARBA00022737"/>
    </source>
</evidence>
<dbReference type="OrthoDB" id="1746308at2759"/>
<name>A0A2U1N9H7_ARTAN</name>
<dbReference type="Proteomes" id="UP000245207">
    <property type="component" value="Unassembled WGS sequence"/>
</dbReference>
<sequence length="235" mass="25874">MVMWGGIKARVVWGNEEERVVNLLVVVACLQDNLNHECEESVAGVFSRSTESHFIFSSSKQGNKDSEDHMDLGSSKLKQYEVGTNMKLSNLKLNSANRDVVHCDLEATVNDIHTERESALILSSEEILLSNRCTSVAWIPERDGAFVAAHADGNLYSKDGPGDSTFPVIKDQTQFSVAHARSSKVRGSPIVPKNEAKYPLTEEPSVFSAAIVHKLLHLKEVTIAILEMLEIPSIS</sequence>
<evidence type="ECO:0000256" key="1">
    <source>
        <dbReference type="ARBA" id="ARBA00022574"/>
    </source>
</evidence>
<gene>
    <name evidence="3" type="ORF">CTI12_AA291270</name>
</gene>
<dbReference type="STRING" id="35608.A0A2U1N9H7"/>
<dbReference type="AlphaFoldDB" id="A0A2U1N9H7"/>
<dbReference type="EMBL" id="PKPP01003295">
    <property type="protein sequence ID" value="PWA70160.1"/>
    <property type="molecule type" value="Genomic_DNA"/>
</dbReference>
<proteinExistence type="predicted"/>
<organism evidence="3 4">
    <name type="scientific">Artemisia annua</name>
    <name type="common">Sweet wormwood</name>
    <dbReference type="NCBI Taxonomy" id="35608"/>
    <lineage>
        <taxon>Eukaryota</taxon>
        <taxon>Viridiplantae</taxon>
        <taxon>Streptophyta</taxon>
        <taxon>Embryophyta</taxon>
        <taxon>Tracheophyta</taxon>
        <taxon>Spermatophyta</taxon>
        <taxon>Magnoliopsida</taxon>
        <taxon>eudicotyledons</taxon>
        <taxon>Gunneridae</taxon>
        <taxon>Pentapetalae</taxon>
        <taxon>asterids</taxon>
        <taxon>campanulids</taxon>
        <taxon>Asterales</taxon>
        <taxon>Asteraceae</taxon>
        <taxon>Asteroideae</taxon>
        <taxon>Anthemideae</taxon>
        <taxon>Artemisiinae</taxon>
        <taxon>Artemisia</taxon>
    </lineage>
</organism>
<evidence type="ECO:0000313" key="4">
    <source>
        <dbReference type="Proteomes" id="UP000245207"/>
    </source>
</evidence>
<keyword evidence="1" id="KW-0853">WD repeat</keyword>
<keyword evidence="4" id="KW-1185">Reference proteome</keyword>
<dbReference type="InterPro" id="IPR051362">
    <property type="entry name" value="WD_repeat_creC_regulators"/>
</dbReference>
<reference evidence="3 4" key="1">
    <citation type="journal article" date="2018" name="Mol. Plant">
        <title>The genome of Artemisia annua provides insight into the evolution of Asteraceae family and artemisinin biosynthesis.</title>
        <authorList>
            <person name="Shen Q."/>
            <person name="Zhang L."/>
            <person name="Liao Z."/>
            <person name="Wang S."/>
            <person name="Yan T."/>
            <person name="Shi P."/>
            <person name="Liu M."/>
            <person name="Fu X."/>
            <person name="Pan Q."/>
            <person name="Wang Y."/>
            <person name="Lv Z."/>
            <person name="Lu X."/>
            <person name="Zhang F."/>
            <person name="Jiang W."/>
            <person name="Ma Y."/>
            <person name="Chen M."/>
            <person name="Hao X."/>
            <person name="Li L."/>
            <person name="Tang Y."/>
            <person name="Lv G."/>
            <person name="Zhou Y."/>
            <person name="Sun X."/>
            <person name="Brodelius P.E."/>
            <person name="Rose J.K.C."/>
            <person name="Tang K."/>
        </authorList>
    </citation>
    <scope>NUCLEOTIDE SEQUENCE [LARGE SCALE GENOMIC DNA]</scope>
    <source>
        <strain evidence="4">cv. Huhao1</strain>
        <tissue evidence="3">Leaf</tissue>
    </source>
</reference>
<dbReference type="PANTHER" id="PTHR14107:SF21">
    <property type="entry name" value="WD40_YVTN REPEAT-LIKE-CONTAINING DOMAIN-CONTAINING PROTEIN-RELATED"/>
    <property type="match status" value="1"/>
</dbReference>
<protein>
    <submittedName>
        <fullName evidence="3">WD40/YVTN repeat-like-containing domain-containing protein</fullName>
    </submittedName>
</protein>
<evidence type="ECO:0000313" key="3">
    <source>
        <dbReference type="EMBL" id="PWA70160.1"/>
    </source>
</evidence>
<accession>A0A2U1N9H7</accession>
<dbReference type="InterPro" id="IPR015943">
    <property type="entry name" value="WD40/YVTN_repeat-like_dom_sf"/>
</dbReference>
<keyword evidence="2" id="KW-0677">Repeat</keyword>
<dbReference type="Gene3D" id="2.130.10.10">
    <property type="entry name" value="YVTN repeat-like/Quinoprotein amine dehydrogenase"/>
    <property type="match status" value="1"/>
</dbReference>
<dbReference type="PANTHER" id="PTHR14107">
    <property type="entry name" value="WD REPEAT PROTEIN"/>
    <property type="match status" value="1"/>
</dbReference>
<comment type="caution">
    <text evidence="3">The sequence shown here is derived from an EMBL/GenBank/DDBJ whole genome shotgun (WGS) entry which is preliminary data.</text>
</comment>